<dbReference type="SUPFAM" id="SSF158855">
    <property type="entry name" value="Lipase chaperone-like"/>
    <property type="match status" value="1"/>
</dbReference>
<evidence type="ECO:0000256" key="4">
    <source>
        <dbReference type="ARBA" id="ARBA00019692"/>
    </source>
</evidence>
<dbReference type="Pfam" id="PF03280">
    <property type="entry name" value="Lipase_chap"/>
    <property type="match status" value="1"/>
</dbReference>
<evidence type="ECO:0000256" key="6">
    <source>
        <dbReference type="ARBA" id="ARBA00022519"/>
    </source>
</evidence>
<dbReference type="RefSeq" id="WP_209053792.1">
    <property type="nucleotide sequence ID" value="NZ_CP072426.1"/>
</dbReference>
<evidence type="ECO:0000256" key="16">
    <source>
        <dbReference type="SAM" id="SignalP"/>
    </source>
</evidence>
<feature type="signal peptide" evidence="16">
    <location>
        <begin position="1"/>
        <end position="22"/>
    </location>
</feature>
<dbReference type="Proteomes" id="UP000665025">
    <property type="component" value="Chromosome 2"/>
</dbReference>
<dbReference type="EMBL" id="CP072426">
    <property type="protein sequence ID" value="QTL37573.1"/>
    <property type="molecule type" value="Genomic_DNA"/>
</dbReference>
<feature type="chain" id="PRO_5047427625" description="Lipase chaperone" evidence="16">
    <location>
        <begin position="23"/>
        <end position="291"/>
    </location>
</feature>
<keyword evidence="7" id="KW-0812">Transmembrane</keyword>
<evidence type="ECO:0000256" key="14">
    <source>
        <dbReference type="ARBA" id="ARBA00031542"/>
    </source>
</evidence>
<keyword evidence="18" id="KW-1185">Reference proteome</keyword>
<organism evidence="17 18">
    <name type="scientific">Pseudoalteromonas viridis</name>
    <dbReference type="NCBI Taxonomy" id="339617"/>
    <lineage>
        <taxon>Bacteria</taxon>
        <taxon>Pseudomonadati</taxon>
        <taxon>Pseudomonadota</taxon>
        <taxon>Gammaproteobacteria</taxon>
        <taxon>Alteromonadales</taxon>
        <taxon>Pseudoalteromonadaceae</taxon>
        <taxon>Pseudoalteromonas</taxon>
    </lineage>
</organism>
<reference evidence="17 18" key="1">
    <citation type="submission" date="2021-03" db="EMBL/GenBank/DDBJ databases">
        <title>Complete Genome of Pseudoalteromonas viridis Strain BBR56, a new biocontrol bacterial candidate.</title>
        <authorList>
            <person name="Handayani D.P."/>
            <person name="Isnansetyo A."/>
            <person name="Istiqomah I."/>
            <person name="Jumina J."/>
        </authorList>
    </citation>
    <scope>NUCLEOTIDE SEQUENCE [LARGE SCALE GENOMIC DNA]</scope>
    <source>
        <strain evidence="17 18">BBR56</strain>
    </source>
</reference>
<keyword evidence="8" id="KW-0442">Lipid degradation</keyword>
<keyword evidence="9" id="KW-1133">Transmembrane helix</keyword>
<evidence type="ECO:0000256" key="11">
    <source>
        <dbReference type="ARBA" id="ARBA00023136"/>
    </source>
</evidence>
<evidence type="ECO:0000256" key="5">
    <source>
        <dbReference type="ARBA" id="ARBA00022475"/>
    </source>
</evidence>
<evidence type="ECO:0000256" key="3">
    <source>
        <dbReference type="ARBA" id="ARBA00010358"/>
    </source>
</evidence>
<evidence type="ECO:0000256" key="2">
    <source>
        <dbReference type="ARBA" id="ARBA00004383"/>
    </source>
</evidence>
<evidence type="ECO:0000256" key="9">
    <source>
        <dbReference type="ARBA" id="ARBA00022989"/>
    </source>
</evidence>
<keyword evidence="5" id="KW-1003">Cell membrane</keyword>
<proteinExistence type="inferred from homology"/>
<evidence type="ECO:0000256" key="10">
    <source>
        <dbReference type="ARBA" id="ARBA00023098"/>
    </source>
</evidence>
<evidence type="ECO:0000256" key="1">
    <source>
        <dbReference type="ARBA" id="ARBA00003280"/>
    </source>
</evidence>
<name>A0ABX7V9J4_9GAMM</name>
<evidence type="ECO:0000256" key="8">
    <source>
        <dbReference type="ARBA" id="ARBA00022963"/>
    </source>
</evidence>
<dbReference type="InterPro" id="IPR004961">
    <property type="entry name" value="Lipase_chaperone"/>
</dbReference>
<comment type="subcellular location">
    <subcellularLocation>
        <location evidence="2">Cell inner membrane</location>
        <topology evidence="2">Single-pass membrane protein</topology>
        <orientation evidence="2">Periplasmic side</orientation>
    </subcellularLocation>
</comment>
<evidence type="ECO:0000313" key="17">
    <source>
        <dbReference type="EMBL" id="QTL37573.1"/>
    </source>
</evidence>
<evidence type="ECO:0000313" key="18">
    <source>
        <dbReference type="Proteomes" id="UP000665025"/>
    </source>
</evidence>
<accession>A0ABX7V9J4</accession>
<evidence type="ECO:0000256" key="12">
    <source>
        <dbReference type="ARBA" id="ARBA00023186"/>
    </source>
</evidence>
<evidence type="ECO:0000256" key="7">
    <source>
        <dbReference type="ARBA" id="ARBA00022692"/>
    </source>
</evidence>
<keyword evidence="16" id="KW-0732">Signal</keyword>
<protein>
    <recommendedName>
        <fullName evidence="4">Lipase chaperone</fullName>
    </recommendedName>
    <alternativeName>
        <fullName evidence="15">Lipase foldase</fullName>
    </alternativeName>
    <alternativeName>
        <fullName evidence="13">Lipase helper protein</fullName>
    </alternativeName>
    <alternativeName>
        <fullName evidence="14">Lipase modulator</fullName>
    </alternativeName>
</protein>
<keyword evidence="6" id="KW-0997">Cell inner membrane</keyword>
<keyword evidence="11" id="KW-0472">Membrane</keyword>
<comment type="similarity">
    <text evidence="3">Belongs to the lipase chaperone family.</text>
</comment>
<evidence type="ECO:0000256" key="13">
    <source>
        <dbReference type="ARBA" id="ARBA00030948"/>
    </source>
</evidence>
<keyword evidence="10" id="KW-0443">Lipid metabolism</keyword>
<keyword evidence="12" id="KW-0143">Chaperone</keyword>
<gene>
    <name evidence="17" type="ORF">J5X90_22290</name>
</gene>
<comment type="function">
    <text evidence="1">May be involved in the folding of the extracellular lipase during its passage through the periplasm.</text>
</comment>
<sequence>MRHWRLLSLSCIGLCAWLWTLAGQPASTDTAHVAVSSERPVTEAPHTVEQQPHAAMPAQAAHCGAVVKAHKHQLDDWILALQSEQLEQNWAHYTHRLPLCLQALAHDYMNYKKALTEVENTLTVHERFEALQTLQGQYFSDEVIAAWFADENRWNAQTLDRWQILSDQSLSEQARRELIDAHISQLPQEERETIVATQTLITLKQSWQTMDYNQLSARYGDEAAERLMQAKQTQSDWAQRVADYKQQRDVLLASQDGLSIQREITALKDALFTTNEQKRLAVVLSEPGFGE</sequence>
<evidence type="ECO:0000256" key="15">
    <source>
        <dbReference type="ARBA" id="ARBA00033028"/>
    </source>
</evidence>